<dbReference type="KEGG" id="caua:113079386"/>
<dbReference type="SUPFAM" id="SSF57567">
    <property type="entry name" value="Serine protease inhibitors"/>
    <property type="match status" value="1"/>
</dbReference>
<keyword evidence="3" id="KW-0325">Glycoprotein</keyword>
<dbReference type="InterPro" id="IPR002919">
    <property type="entry name" value="TIL_dom"/>
</dbReference>
<feature type="domain" description="MAM" evidence="5">
    <location>
        <begin position="1449"/>
        <end position="1607"/>
    </location>
</feature>
<feature type="domain" description="MAM" evidence="5">
    <location>
        <begin position="2233"/>
        <end position="2391"/>
    </location>
</feature>
<dbReference type="SMART" id="SM00137">
    <property type="entry name" value="MAM"/>
    <property type="match status" value="9"/>
</dbReference>
<feature type="domain" description="MAM" evidence="5">
    <location>
        <begin position="1057"/>
        <end position="1215"/>
    </location>
</feature>
<dbReference type="SMART" id="SM00216">
    <property type="entry name" value="VWD"/>
    <property type="match status" value="2"/>
</dbReference>
<evidence type="ECO:0000256" key="1">
    <source>
        <dbReference type="ARBA" id="ARBA00022737"/>
    </source>
</evidence>
<feature type="signal peptide" evidence="4">
    <location>
        <begin position="1"/>
        <end position="25"/>
    </location>
</feature>
<dbReference type="OrthoDB" id="5945029at2759"/>
<dbReference type="InterPro" id="IPR051560">
    <property type="entry name" value="MAM_domain-containing"/>
</dbReference>
<dbReference type="Pfam" id="PF00094">
    <property type="entry name" value="VWD"/>
    <property type="match status" value="2"/>
</dbReference>
<evidence type="ECO:0000256" key="4">
    <source>
        <dbReference type="SAM" id="SignalP"/>
    </source>
</evidence>
<dbReference type="InterPro" id="IPR013320">
    <property type="entry name" value="ConA-like_dom_sf"/>
</dbReference>
<feature type="domain" description="MAM" evidence="5">
    <location>
        <begin position="1253"/>
        <end position="1411"/>
    </location>
</feature>
<dbReference type="PROSITE" id="PS50060">
    <property type="entry name" value="MAM_2"/>
    <property type="match status" value="10"/>
</dbReference>
<feature type="domain" description="VWFD" evidence="6">
    <location>
        <begin position="594"/>
        <end position="768"/>
    </location>
</feature>
<keyword evidence="2" id="KW-1015">Disulfide bond</keyword>
<dbReference type="Pfam" id="PF08742">
    <property type="entry name" value="C8"/>
    <property type="match status" value="2"/>
</dbReference>
<dbReference type="CDD" id="cd19941">
    <property type="entry name" value="TIL"/>
    <property type="match status" value="1"/>
</dbReference>
<dbReference type="GO" id="GO:0016020">
    <property type="term" value="C:membrane"/>
    <property type="evidence" value="ECO:0007669"/>
    <property type="project" value="InterPro"/>
</dbReference>
<accession>A0A6P6NGZ2</accession>
<evidence type="ECO:0000259" key="6">
    <source>
        <dbReference type="PROSITE" id="PS51233"/>
    </source>
</evidence>
<keyword evidence="4" id="KW-0732">Signal</keyword>
<feature type="domain" description="VWFD" evidence="6">
    <location>
        <begin position="217"/>
        <end position="398"/>
    </location>
</feature>
<dbReference type="GeneID" id="113079386"/>
<dbReference type="InterPro" id="IPR036084">
    <property type="entry name" value="Ser_inhib-like_sf"/>
</dbReference>
<keyword evidence="7" id="KW-1185">Reference proteome</keyword>
<dbReference type="FunFam" id="2.60.120.200:FF:000128">
    <property type="entry name" value="enteropeptidase isoform X2"/>
    <property type="match status" value="9"/>
</dbReference>
<keyword evidence="1" id="KW-0677">Repeat</keyword>
<feature type="chain" id="PRO_5028100106" evidence="4">
    <location>
        <begin position="26"/>
        <end position="2638"/>
    </location>
</feature>
<gene>
    <name evidence="8" type="primary">LOC113079386</name>
</gene>
<dbReference type="InterPro" id="IPR001846">
    <property type="entry name" value="VWF_type-D"/>
</dbReference>
<dbReference type="Gene3D" id="2.60.120.200">
    <property type="match status" value="10"/>
</dbReference>
<dbReference type="Pfam" id="PF01826">
    <property type="entry name" value="TIL"/>
    <property type="match status" value="1"/>
</dbReference>
<dbReference type="PANTHER" id="PTHR23282">
    <property type="entry name" value="APICAL ENDOSOMAL GLYCOPROTEIN PRECURSOR"/>
    <property type="match status" value="1"/>
</dbReference>
<dbReference type="CDD" id="cd06263">
    <property type="entry name" value="MAM"/>
    <property type="match status" value="9"/>
</dbReference>
<dbReference type="PANTHER" id="PTHR23282:SF142">
    <property type="entry name" value="MAM DOMAIN-CONTAINING PROTEIN"/>
    <property type="match status" value="1"/>
</dbReference>
<dbReference type="Proteomes" id="UP000515129">
    <property type="component" value="Unplaced"/>
</dbReference>
<evidence type="ECO:0000259" key="5">
    <source>
        <dbReference type="PROSITE" id="PS50060"/>
    </source>
</evidence>
<protein>
    <submittedName>
        <fullName evidence="8">MAM and LDL-receptor class A domain-containing protein 1-like</fullName>
    </submittedName>
</protein>
<feature type="domain" description="MAM" evidence="5">
    <location>
        <begin position="2429"/>
        <end position="2587"/>
    </location>
</feature>
<evidence type="ECO:0000313" key="8">
    <source>
        <dbReference type="RefSeq" id="XP_026107426.1"/>
    </source>
</evidence>
<feature type="domain" description="MAM" evidence="5">
    <location>
        <begin position="875"/>
        <end position="1032"/>
    </location>
</feature>
<feature type="domain" description="MAM" evidence="5">
    <location>
        <begin position="97"/>
        <end position="181"/>
    </location>
</feature>
<sequence length="2638" mass="290919">MSGDAYLRLLSIVAYLCVLNTEAHSGGFPLTLPDWTSNADYFAKCDFGSDLPASCDWTSEGPISAQKATDETSLHSESPSGVFRLKSGFLKISEDSCLEFWYHKLKKSSELKVLLEADFLQTVIWTSETSSTGDWRQVSVPLTKQSDKDNIQFIFERLKGLQDDEQTAFDKIGIRKGQCGPQCRRGSTFWTDKSTRCTCTDEQLICSHDPRSKDTFGTCHVASDPHYTTFDGVSFQFKSPCTYVLSKVCDDSGLLPEFAVEVQNENKGDSHVSSIQQVNINVHGLRVTMVRTERSKVMVNGIWKNLPLLLQKNKVAVNAQGDALVLQTDFKLSVLYLRSGAVQVIVPSHYSNRICGMCGNFNHETEDDFKIPDRSLVQDTHVLGQSVCGEPTLLRVCTDAEEQKYASEVYCGILTSRQGLFSTCSSVLNADSFFRSCMYDMCTTHGDPTALCDAIEAFSATCDKVGISVLAWRNTTFCPVACGPQSHYNTCASGCPKTCSSQDATGSCGICEERCECDDGLMLSGGACVSADDCGCWANGQHYLVRETFMEGECEQQCQCLGNGNIQCSPTSCKTDEVCMVKDGVLGCFPSSPVTCSVYGDPHYITFDGKAYSFWGTCNYTIAKTCGATDTLFTITARNEGQNNSATSSLNSVALDMDGLHIVIGKNKQVSVNGGRVRLPAEFGSSVSVFQSGPYAQVNTNFGLRLLFGNARLFVQVDERYRGVLCGLCGTYSGSQFDDFLTPDGNTVANPHEFASSWNTNDSDWTCTNGSPNPPECHPDLENDAYTKCSELFEDAFKECHWFVPPQIYVSSCVSDYCISKGDKAQLCTSLEDYVSACEIAEVLLPDWRNHTLCFADPLPTDDPKPSPSSASCPWSCNFEQDECGWEQLIQDSFDWTRWSGSTPTNFTGPAGDHTTGSGYYMYIEGDSVVHGDSARIMTPVCHTTGKQCLSFWFHMYGLANAMLLNLYLFENGRVFKIWSRTNNQGNSWYQGQVEIQPQQSFQIIIEGIRGSNPRSDVSIDDVSIMHGACVQDLDSTTLAPHPSTPNLHDPHPNCRMNCDFESDICSWTQPVTDVFDWTRHKGSTPTSMTGPSSDHTTGSGFYMYIEGDSAVHGDTARLLSAECADPQPQCLQFWYHMYGSSWTMGLSVYLLQYGNVAKEVWRMREDQGNMWHLARVDLRPDVKFQVIFEGRRGSSARSDVAIDDVSLHRGACSDLPNQAAPSSVPLPPAAIMPQPAPIQTAEIPNTSASCSIDCDFEKDICTWTQLATDVFDWTRNGGSTPTSMTGPSSDHTTGSGFYMYIEGDSAVHGDTARLLSAECADPQPQCLQFWYHMYGSSWTMGLSVYLLQYGNVAKEVWRMREDQGNMWHLARVDLRPDVKFQVIFEGRRGSSARSDVAIDDVSLHRGACSDLPNQAAPSSVPLPPAAMMPQPAPIQTAEIPNTSASCGISCDFEKDICTWTQLATDVFDWTRNGGSTPTSMTGPSSDHTTGSGFYLYIEGDSAVHGDTARLLSAECADPQPQCLQFWYHMYGSSWTMGLSIYLLQYGNVAKEVWRMREDQGNMWHLARVDLRPDVKFQVIFEGRRGSSARSDVAIDDVSLHRGACSDLPNQAAPSSVPLPPAAIMPQPAPIQTAEIPNTSASCSIDCDFEKDICTWTQLATDVFDWTRNGGSTPTSMTGPSSDHTTGSGFYMYIEGDSAVHGDTARLLSAECADPQPQCLQFWYHMYGSSWTMGLSVYLLQYGNVAKEVWRMREDRGNMWHLARVDLRPDVKFQVIFEGRRGSSARSDVAIDDVSLHRGACSDLPNQAAPSSVPLPPAAMMPQPAPIQTAEIPNTSASCGISCDFEKDICTWTQLATDVFDWTRNGGSTPTSMTGPSSDHTTGSGFYMYIEGDSAVHGDTARLLSAECADPQPQCLQFWYHMYGSSWTMGLSVYLLQYGNVAKEVWRMREDQGNMWHLARVDLRPDVKFQVIFEGRRGSSARSDVAIDDVSLHRGACSDLPNQAAPSSVPLPPAAIMPQPAPIQTAEIPNTSASCSIDCDFEKDICTWTQLATDVFDWTRNGGSTPTSMTGPSSDHTTGSGFYMYIEGDSAVHGDTARLLSAECADPQPQCLQFWYHMYGSSWTMGLSVYLLQYGNVAKEVWRMREDQGNMWHLARVDLRPDVKFQVIFEGRRGSSARSDVAIDDVSLHRGACSDLPNQAAPSSVPLPPAAIMPQPAPIQTAEIPNTSASCSIDCDFEKDICTWTQLATDVFDWTRNGGSTPTSMTGPSSDHTTGSGFYMYIEGDSAVHGDTARLLSAECADPQPQCLQFWYHMYGSSWTMGLSVYLLQYGNVAKEVWRMREDRGNMWHLARVDLRPDVKFQVIFEGRRGSSARSDVAIDDVSLHRGACSDLPNQAAPSSVPLPPAAIMPQPAPIQTAEIPNTSASCSIDCDFEKDICTWTQLATDVFDWTRNGGSTPTSMTGPSSDHTTGSGFYMYIEGDSAVHGDTARLLSAECADPQPQCLQFWYHMYGSSWTMGLSIYLLQYGNVAKEVWRMREDQGNMWHLARVDLRPDVKFQVIFEGRRGSSARSDVAIDDVSLHRGACSEITLLETHGNYDSISENIMDEEVAKKESWKATYDKITARRRRSLLFRERSRA</sequence>
<dbReference type="Gene3D" id="2.10.25.10">
    <property type="entry name" value="Laminin"/>
    <property type="match status" value="1"/>
</dbReference>
<dbReference type="Pfam" id="PF12714">
    <property type="entry name" value="TILa"/>
    <property type="match status" value="1"/>
</dbReference>
<dbReference type="Pfam" id="PF00629">
    <property type="entry name" value="MAM"/>
    <property type="match status" value="10"/>
</dbReference>
<dbReference type="InterPro" id="IPR025615">
    <property type="entry name" value="TILa_dom"/>
</dbReference>
<name>A0A6P6NGZ2_CARAU</name>
<reference evidence="8" key="1">
    <citation type="submission" date="2025-08" db="UniProtKB">
        <authorList>
            <consortium name="RefSeq"/>
        </authorList>
    </citation>
    <scope>IDENTIFICATION</scope>
    <source>
        <strain evidence="8">Wakin</strain>
        <tissue evidence="8">Muscle</tissue>
    </source>
</reference>
<feature type="domain" description="MAM" evidence="5">
    <location>
        <begin position="1645"/>
        <end position="1803"/>
    </location>
</feature>
<feature type="domain" description="MAM" evidence="5">
    <location>
        <begin position="1841"/>
        <end position="1999"/>
    </location>
</feature>
<evidence type="ECO:0000313" key="7">
    <source>
        <dbReference type="Proteomes" id="UP000515129"/>
    </source>
</evidence>
<evidence type="ECO:0000256" key="2">
    <source>
        <dbReference type="ARBA" id="ARBA00023157"/>
    </source>
</evidence>
<dbReference type="InterPro" id="IPR000998">
    <property type="entry name" value="MAM_dom"/>
</dbReference>
<dbReference type="PRINTS" id="PR00020">
    <property type="entry name" value="MAMDOMAIN"/>
</dbReference>
<dbReference type="PROSITE" id="PS51233">
    <property type="entry name" value="VWFD"/>
    <property type="match status" value="2"/>
</dbReference>
<evidence type="ECO:0000256" key="3">
    <source>
        <dbReference type="ARBA" id="ARBA00023180"/>
    </source>
</evidence>
<feature type="domain" description="MAM" evidence="5">
    <location>
        <begin position="2037"/>
        <end position="2195"/>
    </location>
</feature>
<organism evidence="7 8">
    <name type="scientific">Carassius auratus</name>
    <name type="common">Goldfish</name>
    <dbReference type="NCBI Taxonomy" id="7957"/>
    <lineage>
        <taxon>Eukaryota</taxon>
        <taxon>Metazoa</taxon>
        <taxon>Chordata</taxon>
        <taxon>Craniata</taxon>
        <taxon>Vertebrata</taxon>
        <taxon>Euteleostomi</taxon>
        <taxon>Actinopterygii</taxon>
        <taxon>Neopterygii</taxon>
        <taxon>Teleostei</taxon>
        <taxon>Ostariophysi</taxon>
        <taxon>Cypriniformes</taxon>
        <taxon>Cyprinidae</taxon>
        <taxon>Cyprininae</taxon>
        <taxon>Carassius</taxon>
    </lineage>
</organism>
<dbReference type="InterPro" id="IPR014853">
    <property type="entry name" value="VWF/SSPO/ZAN-like_Cys-rich_dom"/>
</dbReference>
<dbReference type="SMART" id="SM00832">
    <property type="entry name" value="C8"/>
    <property type="match status" value="2"/>
</dbReference>
<dbReference type="SUPFAM" id="SSF49899">
    <property type="entry name" value="Concanavalin A-like lectins/glucanases"/>
    <property type="match status" value="10"/>
</dbReference>
<proteinExistence type="predicted"/>
<dbReference type="RefSeq" id="XP_026107426.1">
    <property type="nucleotide sequence ID" value="XM_026251641.1"/>
</dbReference>